<sequence length="58" mass="6918">MRLYDCVIYLFATPTSWKYTTKSSAWLSVHYSMLKRCRCTMFKCLEVLKVSMHNVSRC</sequence>
<evidence type="ECO:0000313" key="2">
    <source>
        <dbReference type="Proteomes" id="UP000815325"/>
    </source>
</evidence>
<protein>
    <recommendedName>
        <fullName evidence="3">Encoded protein</fullName>
    </recommendedName>
</protein>
<dbReference type="EMBL" id="MU069628">
    <property type="protein sequence ID" value="KAF5837113.1"/>
    <property type="molecule type" value="Genomic_DNA"/>
</dbReference>
<dbReference type="Proteomes" id="UP000815325">
    <property type="component" value="Unassembled WGS sequence"/>
</dbReference>
<accession>A0ABQ7GRA2</accession>
<evidence type="ECO:0008006" key="3">
    <source>
        <dbReference type="Google" id="ProtNLM"/>
    </source>
</evidence>
<gene>
    <name evidence="1" type="ORF">DUNSADRAFT_4836</name>
</gene>
<name>A0ABQ7GRA2_DUNSA</name>
<proteinExistence type="predicted"/>
<reference evidence="1" key="1">
    <citation type="submission" date="2017-08" db="EMBL/GenBank/DDBJ databases">
        <authorList>
            <person name="Polle J.E."/>
            <person name="Barry K."/>
            <person name="Cushman J."/>
            <person name="Schmutz J."/>
            <person name="Tran D."/>
            <person name="Hathwaick L.T."/>
            <person name="Yim W.C."/>
            <person name="Jenkins J."/>
            <person name="Mckie-Krisberg Z.M."/>
            <person name="Prochnik S."/>
            <person name="Lindquist E."/>
            <person name="Dockter R.B."/>
            <person name="Adam C."/>
            <person name="Molina H."/>
            <person name="Bunkerborg J."/>
            <person name="Jin E."/>
            <person name="Buchheim M."/>
            <person name="Magnuson J."/>
        </authorList>
    </citation>
    <scope>NUCLEOTIDE SEQUENCE</scope>
    <source>
        <strain evidence="1">CCAP 19/18</strain>
    </source>
</reference>
<keyword evidence="2" id="KW-1185">Reference proteome</keyword>
<comment type="caution">
    <text evidence="1">The sequence shown here is derived from an EMBL/GenBank/DDBJ whole genome shotgun (WGS) entry which is preliminary data.</text>
</comment>
<evidence type="ECO:0000313" key="1">
    <source>
        <dbReference type="EMBL" id="KAF5837113.1"/>
    </source>
</evidence>
<organism evidence="1 2">
    <name type="scientific">Dunaliella salina</name>
    <name type="common">Green alga</name>
    <name type="synonym">Protococcus salinus</name>
    <dbReference type="NCBI Taxonomy" id="3046"/>
    <lineage>
        <taxon>Eukaryota</taxon>
        <taxon>Viridiplantae</taxon>
        <taxon>Chlorophyta</taxon>
        <taxon>core chlorophytes</taxon>
        <taxon>Chlorophyceae</taxon>
        <taxon>CS clade</taxon>
        <taxon>Chlamydomonadales</taxon>
        <taxon>Dunaliellaceae</taxon>
        <taxon>Dunaliella</taxon>
    </lineage>
</organism>